<keyword evidence="3" id="KW-1185">Reference proteome</keyword>
<proteinExistence type="predicted"/>
<evidence type="ECO:0000256" key="1">
    <source>
        <dbReference type="SAM" id="MobiDB-lite"/>
    </source>
</evidence>
<gene>
    <name evidence="2" type="ORF">H0235_002717</name>
</gene>
<name>A0A834UEK7_VESPE</name>
<feature type="compositionally biased region" description="Basic and acidic residues" evidence="1">
    <location>
        <begin position="100"/>
        <end position="115"/>
    </location>
</feature>
<sequence>MESGVNEKKEEAMVALMHAPTLTCTEPYFISEGLYAPLEDLDNTREITLHTMTIGLFIEDPGKKLEAVEGRCQKKRQLCYHKIVVPRLSQVYSSNSHGGGDCDDRTIPRHGSEHKLFRRRSKSD</sequence>
<feature type="region of interest" description="Disordered" evidence="1">
    <location>
        <begin position="92"/>
        <end position="124"/>
    </location>
</feature>
<reference evidence="2" key="1">
    <citation type="journal article" date="2020" name="G3 (Bethesda)">
        <title>High-Quality Assemblies for Three Invasive Social Wasps from the &lt;i&gt;Vespula&lt;/i&gt; Genus.</title>
        <authorList>
            <person name="Harrop T.W.R."/>
            <person name="Guhlin J."/>
            <person name="McLaughlin G.M."/>
            <person name="Permina E."/>
            <person name="Stockwell P."/>
            <person name="Gilligan J."/>
            <person name="Le Lec M.F."/>
            <person name="Gruber M.A.M."/>
            <person name="Quinn O."/>
            <person name="Lovegrove M."/>
            <person name="Duncan E.J."/>
            <person name="Remnant E.J."/>
            <person name="Van Eeckhoven J."/>
            <person name="Graham B."/>
            <person name="Knapp R.A."/>
            <person name="Langford K.W."/>
            <person name="Kronenberg Z."/>
            <person name="Press M.O."/>
            <person name="Eacker S.M."/>
            <person name="Wilson-Rankin E.E."/>
            <person name="Purcell J."/>
            <person name="Lester P.J."/>
            <person name="Dearden P.K."/>
        </authorList>
    </citation>
    <scope>NUCLEOTIDE SEQUENCE</scope>
    <source>
        <strain evidence="2">Volc-1</strain>
    </source>
</reference>
<evidence type="ECO:0000313" key="2">
    <source>
        <dbReference type="EMBL" id="KAF7434526.1"/>
    </source>
</evidence>
<dbReference type="Proteomes" id="UP000600918">
    <property type="component" value="Unassembled WGS sequence"/>
</dbReference>
<accession>A0A834UEK7</accession>
<protein>
    <submittedName>
        <fullName evidence="2">Uncharacterized protein</fullName>
    </submittedName>
</protein>
<evidence type="ECO:0000313" key="3">
    <source>
        <dbReference type="Proteomes" id="UP000600918"/>
    </source>
</evidence>
<comment type="caution">
    <text evidence="2">The sequence shown here is derived from an EMBL/GenBank/DDBJ whole genome shotgun (WGS) entry which is preliminary data.</text>
</comment>
<dbReference type="AlphaFoldDB" id="A0A834UEK7"/>
<dbReference type="EMBL" id="JACSDY010000002">
    <property type="protein sequence ID" value="KAF7434526.1"/>
    <property type="molecule type" value="Genomic_DNA"/>
</dbReference>
<organism evidence="2 3">
    <name type="scientific">Vespula pensylvanica</name>
    <name type="common">Western yellow jacket</name>
    <name type="synonym">Wasp</name>
    <dbReference type="NCBI Taxonomy" id="30213"/>
    <lineage>
        <taxon>Eukaryota</taxon>
        <taxon>Metazoa</taxon>
        <taxon>Ecdysozoa</taxon>
        <taxon>Arthropoda</taxon>
        <taxon>Hexapoda</taxon>
        <taxon>Insecta</taxon>
        <taxon>Pterygota</taxon>
        <taxon>Neoptera</taxon>
        <taxon>Endopterygota</taxon>
        <taxon>Hymenoptera</taxon>
        <taxon>Apocrita</taxon>
        <taxon>Aculeata</taxon>
        <taxon>Vespoidea</taxon>
        <taxon>Vespidae</taxon>
        <taxon>Vespinae</taxon>
        <taxon>Vespula</taxon>
    </lineage>
</organism>